<dbReference type="EMBL" id="ML996139">
    <property type="protein sequence ID" value="KAF2735108.1"/>
    <property type="molecule type" value="Genomic_DNA"/>
</dbReference>
<reference evidence="2" key="1">
    <citation type="journal article" date="2020" name="Stud. Mycol.">
        <title>101 Dothideomycetes genomes: a test case for predicting lifestyles and emergence of pathogens.</title>
        <authorList>
            <person name="Haridas S."/>
            <person name="Albert R."/>
            <person name="Binder M."/>
            <person name="Bloem J."/>
            <person name="Labutti K."/>
            <person name="Salamov A."/>
            <person name="Andreopoulos B."/>
            <person name="Baker S."/>
            <person name="Barry K."/>
            <person name="Bills G."/>
            <person name="Bluhm B."/>
            <person name="Cannon C."/>
            <person name="Castanera R."/>
            <person name="Culley D."/>
            <person name="Daum C."/>
            <person name="Ezra D."/>
            <person name="Gonzalez J."/>
            <person name="Henrissat B."/>
            <person name="Kuo A."/>
            <person name="Liang C."/>
            <person name="Lipzen A."/>
            <person name="Lutzoni F."/>
            <person name="Magnuson J."/>
            <person name="Mondo S."/>
            <person name="Nolan M."/>
            <person name="Ohm R."/>
            <person name="Pangilinan J."/>
            <person name="Park H.-J."/>
            <person name="Ramirez L."/>
            <person name="Alfaro M."/>
            <person name="Sun H."/>
            <person name="Tritt A."/>
            <person name="Yoshinaga Y."/>
            <person name="Zwiers L.-H."/>
            <person name="Turgeon B."/>
            <person name="Goodwin S."/>
            <person name="Spatafora J."/>
            <person name="Crous P."/>
            <person name="Grigoriev I."/>
        </authorList>
    </citation>
    <scope>NUCLEOTIDE SEQUENCE</scope>
    <source>
        <strain evidence="2">CBS 125425</strain>
    </source>
</reference>
<gene>
    <name evidence="2" type="ORF">EJ04DRAFT_576352</name>
</gene>
<dbReference type="AlphaFoldDB" id="A0A9P4QWA1"/>
<evidence type="ECO:0000313" key="3">
    <source>
        <dbReference type="Proteomes" id="UP000799444"/>
    </source>
</evidence>
<proteinExistence type="predicted"/>
<keyword evidence="3" id="KW-1185">Reference proteome</keyword>
<dbReference type="Proteomes" id="UP000799444">
    <property type="component" value="Unassembled WGS sequence"/>
</dbReference>
<evidence type="ECO:0000256" key="1">
    <source>
        <dbReference type="SAM" id="MobiDB-lite"/>
    </source>
</evidence>
<evidence type="ECO:0000313" key="2">
    <source>
        <dbReference type="EMBL" id="KAF2735108.1"/>
    </source>
</evidence>
<comment type="caution">
    <text evidence="2">The sequence shown here is derived from an EMBL/GenBank/DDBJ whole genome shotgun (WGS) entry which is preliminary data.</text>
</comment>
<sequence length="152" mass="16012">MAAFVPHWPEDEGLKLDGELACLRVLGHGDGQRTRGLLPRRESDGVLRADWTCRAGAKAGGEDPQAQEEKMVNGDAHTAQTGGEEQRSSRRREILSPEHKGVAPAAAAALGDGEPLLRGVIGPADQVYRSNTMLMPSAASCNLFALTASGAV</sequence>
<protein>
    <submittedName>
        <fullName evidence="2">Uncharacterized protein</fullName>
    </submittedName>
</protein>
<feature type="compositionally biased region" description="Basic and acidic residues" evidence="1">
    <location>
        <begin position="84"/>
        <end position="101"/>
    </location>
</feature>
<name>A0A9P4QWA1_9PLEO</name>
<feature type="region of interest" description="Disordered" evidence="1">
    <location>
        <begin position="56"/>
        <end position="107"/>
    </location>
</feature>
<organism evidence="2 3">
    <name type="scientific">Polyplosphaeria fusca</name>
    <dbReference type="NCBI Taxonomy" id="682080"/>
    <lineage>
        <taxon>Eukaryota</taxon>
        <taxon>Fungi</taxon>
        <taxon>Dikarya</taxon>
        <taxon>Ascomycota</taxon>
        <taxon>Pezizomycotina</taxon>
        <taxon>Dothideomycetes</taxon>
        <taxon>Pleosporomycetidae</taxon>
        <taxon>Pleosporales</taxon>
        <taxon>Tetraplosphaeriaceae</taxon>
        <taxon>Polyplosphaeria</taxon>
    </lineage>
</organism>
<accession>A0A9P4QWA1</accession>